<reference evidence="2 3" key="1">
    <citation type="submission" date="2024-06" db="EMBL/GenBank/DDBJ databases">
        <title>Sorghum-associated microbial communities from plants grown in Nebraska, USA.</title>
        <authorList>
            <person name="Schachtman D."/>
        </authorList>
    </citation>
    <scope>NUCLEOTIDE SEQUENCE [LARGE SCALE GENOMIC DNA]</scope>
    <source>
        <strain evidence="2 3">2814</strain>
    </source>
</reference>
<keyword evidence="1" id="KW-1133">Transmembrane helix</keyword>
<proteinExistence type="predicted"/>
<accession>A0ABV2REU0</accession>
<sequence>MRQNLKKHAKRGWFLLCLLIVLAIGYFGPRPNRDRVEAAEAALEQAGYHGARASRQQQPKSMHRCGVGQIKNRGYAYAWETETESGVYCYPIDGQPHRIILNE</sequence>
<protein>
    <submittedName>
        <fullName evidence="2">Uncharacterized protein</fullName>
    </submittedName>
</protein>
<dbReference type="EMBL" id="JBEPTF010000004">
    <property type="protein sequence ID" value="MET4685094.1"/>
    <property type="molecule type" value="Genomic_DNA"/>
</dbReference>
<evidence type="ECO:0000313" key="2">
    <source>
        <dbReference type="EMBL" id="MET4685094.1"/>
    </source>
</evidence>
<gene>
    <name evidence="2" type="ORF">ABIE19_003043</name>
</gene>
<name>A0ABV2REU0_9CAUL</name>
<keyword evidence="3" id="KW-1185">Reference proteome</keyword>
<evidence type="ECO:0000313" key="3">
    <source>
        <dbReference type="Proteomes" id="UP001549313"/>
    </source>
</evidence>
<feature type="transmembrane region" description="Helical" evidence="1">
    <location>
        <begin position="12"/>
        <end position="29"/>
    </location>
</feature>
<dbReference type="Proteomes" id="UP001549313">
    <property type="component" value="Unassembled WGS sequence"/>
</dbReference>
<evidence type="ECO:0000256" key="1">
    <source>
        <dbReference type="SAM" id="Phobius"/>
    </source>
</evidence>
<keyword evidence="1" id="KW-0812">Transmembrane</keyword>
<keyword evidence="1" id="KW-0472">Membrane</keyword>
<dbReference type="RefSeq" id="WP_354090050.1">
    <property type="nucleotide sequence ID" value="NZ_JBEPTF010000004.1"/>
</dbReference>
<organism evidence="2 3">
    <name type="scientific">Brevundimonas faecalis</name>
    <dbReference type="NCBI Taxonomy" id="947378"/>
    <lineage>
        <taxon>Bacteria</taxon>
        <taxon>Pseudomonadati</taxon>
        <taxon>Pseudomonadota</taxon>
        <taxon>Alphaproteobacteria</taxon>
        <taxon>Caulobacterales</taxon>
        <taxon>Caulobacteraceae</taxon>
        <taxon>Brevundimonas</taxon>
    </lineage>
</organism>
<comment type="caution">
    <text evidence="2">The sequence shown here is derived from an EMBL/GenBank/DDBJ whole genome shotgun (WGS) entry which is preliminary data.</text>
</comment>